<evidence type="ECO:0000313" key="6">
    <source>
        <dbReference type="EMBL" id="GES05656.1"/>
    </source>
</evidence>
<dbReference type="InterPro" id="IPR004147">
    <property type="entry name" value="ABC1_dom"/>
</dbReference>
<dbReference type="InterPro" id="IPR034646">
    <property type="entry name" value="ADCK3_dom"/>
</dbReference>
<gene>
    <name evidence="6" type="ORF">Acor_77240</name>
</gene>
<proteinExistence type="inferred from homology"/>
<dbReference type="Pfam" id="PF03109">
    <property type="entry name" value="ABC1"/>
    <property type="match status" value="1"/>
</dbReference>
<sequence>MTDLPRNAVTRSAKLAALPLGFAGRTALGLGKRLGGKSAEIVAQEIQQRTAEQIFKILGELKGGAMKLGQALSIFEAALPPEIAGPYRATLTRLQDAAPPLPVATVHKVLTEQLGEDWRENFLEFQDRPTAAASIGQVHRAVWHDSRTVAVKIQYPGAGKALMSDFNQLARLGKLFGVLLPGLDIKSVLGELKERVGEELDYFKEAEAQHAFALEFKDDPDFCVPDVIAANEQILVTEWMDGTPLSKIITDGTKEQRDRAGLLLVRFLFSSPARVGMLHADPHPGNFRVLDDGRLGVLDYGAVNRLPDGYPPVFGRLTRLFNQGDMATVVQGLRDEGFILPHITIDGEALRGFLAPYVEATQVEEFTFSRAWLQAQAAGVTDLRPGNVVRQLNLPASYVLIHRVHAAGIGVLCQLGTTARFKDEVIRWVPGFAA</sequence>
<feature type="domain" description="ABC1 atypical kinase-like" evidence="5">
    <location>
        <begin position="93"/>
        <end position="308"/>
    </location>
</feature>
<name>A0A5M3WA06_9ACTN</name>
<dbReference type="RefSeq" id="WP_155341635.1">
    <property type="nucleotide sequence ID" value="NZ_BAAABN010000035.1"/>
</dbReference>
<evidence type="ECO:0000256" key="3">
    <source>
        <dbReference type="ARBA" id="ARBA00022741"/>
    </source>
</evidence>
<dbReference type="SUPFAM" id="SSF56112">
    <property type="entry name" value="Protein kinase-like (PK-like)"/>
    <property type="match status" value="1"/>
</dbReference>
<comment type="similarity">
    <text evidence="1">Belongs to the protein kinase superfamily. ADCK protein kinase family.</text>
</comment>
<evidence type="ECO:0000256" key="4">
    <source>
        <dbReference type="ARBA" id="ARBA00022840"/>
    </source>
</evidence>
<dbReference type="InterPro" id="IPR051409">
    <property type="entry name" value="Atypical_kinase_ADCK"/>
</dbReference>
<dbReference type="Proteomes" id="UP000334990">
    <property type="component" value="Unassembled WGS sequence"/>
</dbReference>
<reference evidence="6 7" key="1">
    <citation type="submission" date="2019-10" db="EMBL/GenBank/DDBJ databases">
        <title>Whole genome shotgun sequence of Acrocarpospora corrugata NBRC 13972.</title>
        <authorList>
            <person name="Ichikawa N."/>
            <person name="Kimura A."/>
            <person name="Kitahashi Y."/>
            <person name="Komaki H."/>
            <person name="Oguchi A."/>
        </authorList>
    </citation>
    <scope>NUCLEOTIDE SEQUENCE [LARGE SCALE GENOMIC DNA]</scope>
    <source>
        <strain evidence="6 7">NBRC 13972</strain>
    </source>
</reference>
<comment type="caution">
    <text evidence="6">The sequence shown here is derived from an EMBL/GenBank/DDBJ whole genome shotgun (WGS) entry which is preliminary data.</text>
</comment>
<accession>A0A5M3WA06</accession>
<evidence type="ECO:0000313" key="7">
    <source>
        <dbReference type="Proteomes" id="UP000334990"/>
    </source>
</evidence>
<keyword evidence="4 6" id="KW-0067">ATP-binding</keyword>
<dbReference type="GO" id="GO:0016740">
    <property type="term" value="F:transferase activity"/>
    <property type="evidence" value="ECO:0007669"/>
    <property type="project" value="UniProtKB-KW"/>
</dbReference>
<keyword evidence="7" id="KW-1185">Reference proteome</keyword>
<dbReference type="OrthoDB" id="9795390at2"/>
<keyword evidence="3" id="KW-0547">Nucleotide-binding</keyword>
<protein>
    <submittedName>
        <fullName evidence="6">ABC transporter ATP-binding protein</fullName>
    </submittedName>
</protein>
<evidence type="ECO:0000259" key="5">
    <source>
        <dbReference type="Pfam" id="PF03109"/>
    </source>
</evidence>
<dbReference type="CDD" id="cd13970">
    <property type="entry name" value="ABC1_ADCK3"/>
    <property type="match status" value="1"/>
</dbReference>
<evidence type="ECO:0000256" key="1">
    <source>
        <dbReference type="ARBA" id="ARBA00009670"/>
    </source>
</evidence>
<dbReference type="AlphaFoldDB" id="A0A5M3WA06"/>
<dbReference type="InterPro" id="IPR011009">
    <property type="entry name" value="Kinase-like_dom_sf"/>
</dbReference>
<dbReference type="GO" id="GO:0005524">
    <property type="term" value="F:ATP binding"/>
    <property type="evidence" value="ECO:0007669"/>
    <property type="project" value="UniProtKB-KW"/>
</dbReference>
<keyword evidence="2" id="KW-0808">Transferase</keyword>
<dbReference type="PANTHER" id="PTHR43851">
    <property type="match status" value="1"/>
</dbReference>
<dbReference type="EMBL" id="BLAD01000107">
    <property type="protein sequence ID" value="GES05656.1"/>
    <property type="molecule type" value="Genomic_DNA"/>
</dbReference>
<dbReference type="PANTHER" id="PTHR43851:SF3">
    <property type="entry name" value="COENZYME Q8"/>
    <property type="match status" value="1"/>
</dbReference>
<organism evidence="6 7">
    <name type="scientific">Acrocarpospora corrugata</name>
    <dbReference type="NCBI Taxonomy" id="35763"/>
    <lineage>
        <taxon>Bacteria</taxon>
        <taxon>Bacillati</taxon>
        <taxon>Actinomycetota</taxon>
        <taxon>Actinomycetes</taxon>
        <taxon>Streptosporangiales</taxon>
        <taxon>Streptosporangiaceae</taxon>
        <taxon>Acrocarpospora</taxon>
    </lineage>
</organism>
<evidence type="ECO:0000256" key="2">
    <source>
        <dbReference type="ARBA" id="ARBA00022679"/>
    </source>
</evidence>